<gene>
    <name evidence="2" type="ORF">GOHSU_43_00220</name>
</gene>
<reference evidence="2 3" key="1">
    <citation type="submission" date="2012-12" db="EMBL/GenBank/DDBJ databases">
        <title>Whole genome shotgun sequence of Gordonia hirsuta NBRC 16056.</title>
        <authorList>
            <person name="Isaki-Nakamura S."/>
            <person name="Hosoyama A."/>
            <person name="Tsuchikane K."/>
            <person name="Katsumata H."/>
            <person name="Baba S."/>
            <person name="Yamazaki S."/>
            <person name="Fujita N."/>
        </authorList>
    </citation>
    <scope>NUCLEOTIDE SEQUENCE [LARGE SCALE GENOMIC DNA]</scope>
    <source>
        <strain evidence="2 3">NBRC 16056</strain>
    </source>
</reference>
<evidence type="ECO:0000313" key="3">
    <source>
        <dbReference type="Proteomes" id="UP000053405"/>
    </source>
</evidence>
<organism evidence="2 3">
    <name type="scientific">Gordonia hirsuta DSM 44140 = NBRC 16056</name>
    <dbReference type="NCBI Taxonomy" id="1121927"/>
    <lineage>
        <taxon>Bacteria</taxon>
        <taxon>Bacillati</taxon>
        <taxon>Actinomycetota</taxon>
        <taxon>Actinomycetes</taxon>
        <taxon>Mycobacteriales</taxon>
        <taxon>Gordoniaceae</taxon>
        <taxon>Gordonia</taxon>
    </lineage>
</organism>
<dbReference type="STRING" id="1121927.GOHSU_43_00220"/>
<dbReference type="Proteomes" id="UP000053405">
    <property type="component" value="Unassembled WGS sequence"/>
</dbReference>
<sequence length="85" mass="9352">MSLNTGDEFESASPQKNEGRSHDHHRHPSGPDHADQDGSLGPRHPRNFVGHMDAANTREAYRAILEAQGDEVPEFVIGGSCIYSR</sequence>
<keyword evidence="3" id="KW-1185">Reference proteome</keyword>
<dbReference type="EMBL" id="BANT01000043">
    <property type="protein sequence ID" value="GAC58578.1"/>
    <property type="molecule type" value="Genomic_DNA"/>
</dbReference>
<evidence type="ECO:0000256" key="1">
    <source>
        <dbReference type="SAM" id="MobiDB-lite"/>
    </source>
</evidence>
<protein>
    <submittedName>
        <fullName evidence="2">Uncharacterized protein</fullName>
    </submittedName>
</protein>
<dbReference type="AlphaFoldDB" id="L7LEV9"/>
<feature type="region of interest" description="Disordered" evidence="1">
    <location>
        <begin position="1"/>
        <end position="54"/>
    </location>
</feature>
<proteinExistence type="predicted"/>
<evidence type="ECO:0000313" key="2">
    <source>
        <dbReference type="EMBL" id="GAC58578.1"/>
    </source>
</evidence>
<accession>L7LEV9</accession>
<comment type="caution">
    <text evidence="2">The sequence shown here is derived from an EMBL/GenBank/DDBJ whole genome shotgun (WGS) entry which is preliminary data.</text>
</comment>
<name>L7LEV9_9ACTN</name>